<proteinExistence type="predicted"/>
<feature type="transmembrane region" description="Helical" evidence="1">
    <location>
        <begin position="296"/>
        <end position="322"/>
    </location>
</feature>
<keyword evidence="1" id="KW-0472">Membrane</keyword>
<dbReference type="EMBL" id="CACVAX010000008">
    <property type="protein sequence ID" value="CAA6803599.1"/>
    <property type="molecule type" value="Genomic_DNA"/>
</dbReference>
<sequence>MLAIISVLLVFVLIHFSIELIKFGNESKNYKNDYAELHSVKYGMFNSDAWTSKITEVIEDKIDNFALNLDNRDEIEGYVNTIIDTLIVETERIVKERNKGEDGFINNIMGSTKQIITDSIIDFQDLHKRVPEFTSAVMVEIEKPENQRRAKKVLREKLKEFMKSTFKITTDMSKYNVLLDKYSSPNLLDQKIQDHSNKMNAHMLKILLIAAAIILLVILQGVLNSLSLFSLATTTLSLLVTGVMMPMLDIEAKITKLYFIVLEQPIIFENQILFFQSKSIFDLLILLLESAEAKMIFVGVLLVMFSIIFPLLKLMASMLYFYSLGRVGNNIVTRFFALYSTKWSMADVMVVSMFMAYLGLDGVVESELRKLETQGDPVNIVTFNGTHLEVGFFLFLGFVFTSFVLSILIEKNRKNRED</sequence>
<evidence type="ECO:0000313" key="2">
    <source>
        <dbReference type="EMBL" id="CAA6803599.1"/>
    </source>
</evidence>
<protein>
    <recommendedName>
        <fullName evidence="3">Paraquat-inducible protein A</fullName>
    </recommendedName>
</protein>
<gene>
    <name evidence="2" type="ORF">HELGO_WM10412</name>
</gene>
<dbReference type="InterPro" id="IPR007498">
    <property type="entry name" value="PqiA-like"/>
</dbReference>
<organism evidence="2">
    <name type="scientific">uncultured Sulfurovum sp</name>
    <dbReference type="NCBI Taxonomy" id="269237"/>
    <lineage>
        <taxon>Bacteria</taxon>
        <taxon>Pseudomonadati</taxon>
        <taxon>Campylobacterota</taxon>
        <taxon>Epsilonproteobacteria</taxon>
        <taxon>Campylobacterales</taxon>
        <taxon>Sulfurovaceae</taxon>
        <taxon>Sulfurovum</taxon>
        <taxon>environmental samples</taxon>
    </lineage>
</organism>
<keyword evidence="1" id="KW-1133">Transmembrane helix</keyword>
<dbReference type="Pfam" id="PF04403">
    <property type="entry name" value="PqiA"/>
    <property type="match status" value="1"/>
</dbReference>
<accession>A0A6S6SFJ5</accession>
<evidence type="ECO:0000256" key="1">
    <source>
        <dbReference type="SAM" id="Phobius"/>
    </source>
</evidence>
<dbReference type="AlphaFoldDB" id="A0A6S6SFJ5"/>
<feature type="transmembrane region" description="Helical" evidence="1">
    <location>
        <begin position="201"/>
        <end position="219"/>
    </location>
</feature>
<feature type="transmembrane region" description="Helical" evidence="1">
    <location>
        <begin position="343"/>
        <end position="360"/>
    </location>
</feature>
<feature type="transmembrane region" description="Helical" evidence="1">
    <location>
        <begin position="226"/>
        <end position="248"/>
    </location>
</feature>
<evidence type="ECO:0008006" key="3">
    <source>
        <dbReference type="Google" id="ProtNLM"/>
    </source>
</evidence>
<name>A0A6S6SFJ5_9BACT</name>
<feature type="transmembrane region" description="Helical" evidence="1">
    <location>
        <begin position="390"/>
        <end position="409"/>
    </location>
</feature>
<keyword evidence="1" id="KW-0812">Transmembrane</keyword>
<reference evidence="2" key="1">
    <citation type="submission" date="2020-01" db="EMBL/GenBank/DDBJ databases">
        <authorList>
            <person name="Meier V. D."/>
            <person name="Meier V D."/>
        </authorList>
    </citation>
    <scope>NUCLEOTIDE SEQUENCE</scope>
    <source>
        <strain evidence="2">HLG_WM_MAG_04</strain>
    </source>
</reference>